<accession>A0A1M4ZQQ2</accession>
<dbReference type="AlphaFoldDB" id="A0A1M4ZQQ2"/>
<dbReference type="EMBL" id="FQVK01000021">
    <property type="protein sequence ID" value="SHF20393.1"/>
    <property type="molecule type" value="Genomic_DNA"/>
</dbReference>
<proteinExistence type="predicted"/>
<name>A0A1M4ZQQ2_9RHOB</name>
<gene>
    <name evidence="1" type="ORF">SAMN05444279_12124</name>
</gene>
<dbReference type="Proteomes" id="UP000325134">
    <property type="component" value="Unassembled WGS sequence"/>
</dbReference>
<evidence type="ECO:0000313" key="2">
    <source>
        <dbReference type="Proteomes" id="UP000325134"/>
    </source>
</evidence>
<sequence length="84" mass="9957">MTATELAEAIREIEARMKVKPNAPNIRACLARFHAEQNRRKTETHEDRVWRMKSRLAWEFAQEKIEAAQKRPDSYCAQKPAQRY</sequence>
<evidence type="ECO:0000313" key="1">
    <source>
        <dbReference type="EMBL" id="SHF20393.1"/>
    </source>
</evidence>
<reference evidence="1 2" key="1">
    <citation type="submission" date="2016-11" db="EMBL/GenBank/DDBJ databases">
        <authorList>
            <person name="Varghese N."/>
            <person name="Submissions S."/>
        </authorList>
    </citation>
    <scope>NUCLEOTIDE SEQUENCE [LARGE SCALE GENOMIC DNA]</scope>
    <source>
        <strain evidence="1 2">DSM 29341</strain>
    </source>
</reference>
<protein>
    <submittedName>
        <fullName evidence="1">Uncharacterized protein</fullName>
    </submittedName>
</protein>
<keyword evidence="2" id="KW-1185">Reference proteome</keyword>
<organism evidence="1 2">
    <name type="scientific">Ruegeria intermedia</name>
    <dbReference type="NCBI Taxonomy" id="996115"/>
    <lineage>
        <taxon>Bacteria</taxon>
        <taxon>Pseudomonadati</taxon>
        <taxon>Pseudomonadota</taxon>
        <taxon>Alphaproteobacteria</taxon>
        <taxon>Rhodobacterales</taxon>
        <taxon>Roseobacteraceae</taxon>
        <taxon>Ruegeria</taxon>
    </lineage>
</organism>